<evidence type="ECO:0000256" key="2">
    <source>
        <dbReference type="ARBA" id="ARBA00022475"/>
    </source>
</evidence>
<evidence type="ECO:0000256" key="1">
    <source>
        <dbReference type="ARBA" id="ARBA00004651"/>
    </source>
</evidence>
<keyword evidence="4 8" id="KW-0812">Transmembrane</keyword>
<dbReference type="InterPro" id="IPR026323">
    <property type="entry name" value="Exosortase-related_prot_XrtF"/>
</dbReference>
<dbReference type="NCBIfam" id="TIGR04178">
    <property type="entry name" value="exo_archaeo"/>
    <property type="match status" value="1"/>
</dbReference>
<sequence>MLKKYFTLYKPFLLFLAKFFLVYSILTLVYQKFLESFENNKVDVVTLMVAQNTEKVLQFFDADVIIDKETSEPYIRLFYNQVYIARIIEGCNAINVIILFIAFVVSFSGRFKQTLFFIISGSLIIYVLNVFRIAVLCVLLYFFPEQNPTIHGVLFPLFIYGVVFILWVIWVRKFSLYAKNTVET</sequence>
<dbReference type="Proteomes" id="UP000184384">
    <property type="component" value="Unassembled WGS sequence"/>
</dbReference>
<keyword evidence="7 8" id="KW-0472">Membrane</keyword>
<protein>
    <submittedName>
        <fullName evidence="10">Exosortase family protein XrtF</fullName>
    </submittedName>
</protein>
<accession>A0A1M5N1Z8</accession>
<keyword evidence="2" id="KW-1003">Cell membrane</keyword>
<evidence type="ECO:0000256" key="7">
    <source>
        <dbReference type="ARBA" id="ARBA00023136"/>
    </source>
</evidence>
<dbReference type="STRING" id="280093.SAMN05443373_104243"/>
<evidence type="ECO:0000256" key="8">
    <source>
        <dbReference type="SAM" id="Phobius"/>
    </source>
</evidence>
<dbReference type="AlphaFoldDB" id="A0A1M5N1Z8"/>
<dbReference type="InterPro" id="IPR019127">
    <property type="entry name" value="Exosortase"/>
</dbReference>
<evidence type="ECO:0000313" key="9">
    <source>
        <dbReference type="EMBL" id="PRZ25159.1"/>
    </source>
</evidence>
<name>A0A1M5N1Z8_9FLAO</name>
<comment type="subcellular location">
    <subcellularLocation>
        <location evidence="1">Cell membrane</location>
        <topology evidence="1">Multi-pass membrane protein</topology>
    </subcellularLocation>
</comment>
<organism evidence="10 11">
    <name type="scientific">Flavobacterium granuli</name>
    <dbReference type="NCBI Taxonomy" id="280093"/>
    <lineage>
        <taxon>Bacteria</taxon>
        <taxon>Pseudomonadati</taxon>
        <taxon>Bacteroidota</taxon>
        <taxon>Flavobacteriia</taxon>
        <taxon>Flavobacteriales</taxon>
        <taxon>Flavobacteriaceae</taxon>
        <taxon>Flavobacterium</taxon>
    </lineage>
</organism>
<dbReference type="Pfam" id="PF09721">
    <property type="entry name" value="Exosortase_EpsH"/>
    <property type="match status" value="1"/>
</dbReference>
<evidence type="ECO:0000256" key="4">
    <source>
        <dbReference type="ARBA" id="ARBA00022692"/>
    </source>
</evidence>
<evidence type="ECO:0000313" key="12">
    <source>
        <dbReference type="Proteomes" id="UP000237771"/>
    </source>
</evidence>
<feature type="transmembrane region" description="Helical" evidence="8">
    <location>
        <begin position="12"/>
        <end position="30"/>
    </location>
</feature>
<dbReference type="GO" id="GO:0008233">
    <property type="term" value="F:peptidase activity"/>
    <property type="evidence" value="ECO:0007669"/>
    <property type="project" value="UniProtKB-KW"/>
</dbReference>
<keyword evidence="3" id="KW-0645">Protease</keyword>
<evidence type="ECO:0000313" key="11">
    <source>
        <dbReference type="Proteomes" id="UP000184384"/>
    </source>
</evidence>
<keyword evidence="12" id="KW-1185">Reference proteome</keyword>
<proteinExistence type="predicted"/>
<reference evidence="10" key="2">
    <citation type="submission" date="2016-11" db="EMBL/GenBank/DDBJ databases">
        <authorList>
            <person name="Jaros S."/>
            <person name="Januszkiewicz K."/>
            <person name="Wedrychowicz H."/>
        </authorList>
    </citation>
    <scope>NUCLEOTIDE SEQUENCE [LARGE SCALE GENOMIC DNA]</scope>
    <source>
        <strain evidence="10">DSM 19729</strain>
    </source>
</reference>
<dbReference type="InterPro" id="IPR026392">
    <property type="entry name" value="Exo/Archaeosortase_dom"/>
</dbReference>
<reference evidence="9 12" key="3">
    <citation type="submission" date="2018-03" db="EMBL/GenBank/DDBJ databases">
        <title>Genomic Encyclopedia of Archaeal and Bacterial Type Strains, Phase II (KMG-II): from individual species to whole genera.</title>
        <authorList>
            <person name="Goeker M."/>
        </authorList>
    </citation>
    <scope>NUCLEOTIDE SEQUENCE [LARGE SCALE GENOMIC DNA]</scope>
    <source>
        <strain evidence="9 12">DSM 17797</strain>
    </source>
</reference>
<dbReference type="GO" id="GO:0006508">
    <property type="term" value="P:proteolysis"/>
    <property type="evidence" value="ECO:0007669"/>
    <property type="project" value="UniProtKB-KW"/>
</dbReference>
<keyword evidence="5" id="KW-0378">Hydrolase</keyword>
<dbReference type="RefSeq" id="WP_317047063.1">
    <property type="nucleotide sequence ID" value="NZ_FQWO01000004.1"/>
</dbReference>
<dbReference type="EMBL" id="PVUB01000003">
    <property type="protein sequence ID" value="PRZ25159.1"/>
    <property type="molecule type" value="Genomic_DNA"/>
</dbReference>
<dbReference type="NCBIfam" id="TIGR04128">
    <property type="entry name" value="exoso_Fjoh_1448"/>
    <property type="match status" value="1"/>
</dbReference>
<evidence type="ECO:0000256" key="3">
    <source>
        <dbReference type="ARBA" id="ARBA00022670"/>
    </source>
</evidence>
<dbReference type="EMBL" id="FQWO01000004">
    <property type="protein sequence ID" value="SHG83432.1"/>
    <property type="molecule type" value="Genomic_DNA"/>
</dbReference>
<feature type="transmembrane region" description="Helical" evidence="8">
    <location>
        <begin position="149"/>
        <end position="170"/>
    </location>
</feature>
<evidence type="ECO:0000256" key="5">
    <source>
        <dbReference type="ARBA" id="ARBA00022801"/>
    </source>
</evidence>
<dbReference type="GO" id="GO:0005886">
    <property type="term" value="C:plasma membrane"/>
    <property type="evidence" value="ECO:0007669"/>
    <property type="project" value="UniProtKB-SubCell"/>
</dbReference>
<evidence type="ECO:0000313" key="10">
    <source>
        <dbReference type="EMBL" id="SHG83432.1"/>
    </source>
</evidence>
<reference evidence="11" key="1">
    <citation type="submission" date="2016-11" db="EMBL/GenBank/DDBJ databases">
        <authorList>
            <person name="Varghese N."/>
            <person name="Submissions S."/>
        </authorList>
    </citation>
    <scope>NUCLEOTIDE SEQUENCE [LARGE SCALE GENOMIC DNA]</scope>
    <source>
        <strain evidence="11">DSM 19729</strain>
    </source>
</reference>
<evidence type="ECO:0000256" key="6">
    <source>
        <dbReference type="ARBA" id="ARBA00022989"/>
    </source>
</evidence>
<dbReference type="Proteomes" id="UP000237771">
    <property type="component" value="Unassembled WGS sequence"/>
</dbReference>
<feature type="transmembrane region" description="Helical" evidence="8">
    <location>
        <begin position="83"/>
        <end position="107"/>
    </location>
</feature>
<keyword evidence="6 8" id="KW-1133">Transmembrane helix</keyword>
<feature type="transmembrane region" description="Helical" evidence="8">
    <location>
        <begin position="114"/>
        <end position="143"/>
    </location>
</feature>
<gene>
    <name evidence="9" type="ORF">BC624_103243</name>
    <name evidence="10" type="ORF">SAMN05443373_104243</name>
</gene>